<name>A0ABS6H4Q0_9PROT</name>
<keyword evidence="1" id="KW-0547">Nucleotide-binding</keyword>
<evidence type="ECO:0000259" key="3">
    <source>
        <dbReference type="Pfam" id="PF01656"/>
    </source>
</evidence>
<accession>A0ABS6H4Q0</accession>
<sequence>MAGEAPGGASPAGGSRLVSGRIIAIASGKGGVGKTWLSITLAQALAQQGRRVVLMDADLGLANADVQLGLNPARDLASVLAGAAPEDAAMPVPAGFHLLPGRSGSGALAGLSGAALEEALALPRRLAARFQDVVLDLGAGVDAAQRRMAALADLLLVVATEEPTSLTDAYAVLKLHAQDQDQDGTARPARLVVNLASSPAAGQRTHATLEAATRRFLQRGLPLAGVVRRDAKVPDSIRHQTPLLTRHPGSPAATDVRALARGLG</sequence>
<dbReference type="Proteomes" id="UP000689967">
    <property type="component" value="Unassembled WGS sequence"/>
</dbReference>
<dbReference type="EMBL" id="JAERQM010000002">
    <property type="protein sequence ID" value="MBU8543646.1"/>
    <property type="molecule type" value="Genomic_DNA"/>
</dbReference>
<feature type="domain" description="CobQ/CobB/MinD/ParA nucleotide binding" evidence="3">
    <location>
        <begin position="23"/>
        <end position="242"/>
    </location>
</feature>
<dbReference type="PIRSF" id="PIRSF003092">
    <property type="entry name" value="MinD"/>
    <property type="match status" value="1"/>
</dbReference>
<evidence type="ECO:0000256" key="1">
    <source>
        <dbReference type="ARBA" id="ARBA00022741"/>
    </source>
</evidence>
<dbReference type="InterPro" id="IPR025501">
    <property type="entry name" value="MinD_FleN"/>
</dbReference>
<dbReference type="Pfam" id="PF01656">
    <property type="entry name" value="CbiA"/>
    <property type="match status" value="1"/>
</dbReference>
<dbReference type="PANTHER" id="PTHR43384:SF4">
    <property type="entry name" value="CELLULOSE BIOSYNTHESIS PROTEIN BCSQ-RELATED"/>
    <property type="match status" value="1"/>
</dbReference>
<evidence type="ECO:0000313" key="4">
    <source>
        <dbReference type="EMBL" id="MBU8543646.1"/>
    </source>
</evidence>
<evidence type="ECO:0000313" key="5">
    <source>
        <dbReference type="Proteomes" id="UP000689967"/>
    </source>
</evidence>
<keyword evidence="2" id="KW-0067">ATP-binding</keyword>
<dbReference type="PANTHER" id="PTHR43384">
    <property type="entry name" value="SEPTUM SITE-DETERMINING PROTEIN MIND HOMOLOG, CHLOROPLASTIC-RELATED"/>
    <property type="match status" value="1"/>
</dbReference>
<reference evidence="4 5" key="1">
    <citation type="submission" date="2021-01" db="EMBL/GenBank/DDBJ databases">
        <title>Roseomonas sp. nov, a bacterium isolated from an oil production mixture in Yumen Oilfield.</title>
        <authorList>
            <person name="Wu D."/>
        </authorList>
    </citation>
    <scope>NUCLEOTIDE SEQUENCE [LARGE SCALE GENOMIC DNA]</scope>
    <source>
        <strain evidence="4 5">ROY-5-3</strain>
    </source>
</reference>
<dbReference type="InterPro" id="IPR050625">
    <property type="entry name" value="ParA/MinD_ATPase"/>
</dbReference>
<proteinExistence type="predicted"/>
<organism evidence="4 5">
    <name type="scientific">Falsiroseomonas oleicola</name>
    <dbReference type="NCBI Taxonomy" id="2801474"/>
    <lineage>
        <taxon>Bacteria</taxon>
        <taxon>Pseudomonadati</taxon>
        <taxon>Pseudomonadota</taxon>
        <taxon>Alphaproteobacteria</taxon>
        <taxon>Acetobacterales</taxon>
        <taxon>Roseomonadaceae</taxon>
        <taxon>Falsiroseomonas</taxon>
    </lineage>
</organism>
<protein>
    <submittedName>
        <fullName evidence="4">P-loop NTPase</fullName>
    </submittedName>
</protein>
<keyword evidence="5" id="KW-1185">Reference proteome</keyword>
<comment type="caution">
    <text evidence="4">The sequence shown here is derived from an EMBL/GenBank/DDBJ whole genome shotgun (WGS) entry which is preliminary data.</text>
</comment>
<gene>
    <name evidence="4" type="ORF">JJQ90_08010</name>
</gene>
<dbReference type="InterPro" id="IPR002586">
    <property type="entry name" value="CobQ/CobB/MinD/ParA_Nub-bd_dom"/>
</dbReference>
<evidence type="ECO:0000256" key="2">
    <source>
        <dbReference type="ARBA" id="ARBA00022840"/>
    </source>
</evidence>